<dbReference type="Proteomes" id="UP001165082">
    <property type="component" value="Unassembled WGS sequence"/>
</dbReference>
<evidence type="ECO:0000313" key="3">
    <source>
        <dbReference type="Proteomes" id="UP001165082"/>
    </source>
</evidence>
<feature type="domain" description="MnmE helical" evidence="1">
    <location>
        <begin position="4"/>
        <end position="97"/>
    </location>
</feature>
<proteinExistence type="predicted"/>
<evidence type="ECO:0000259" key="1">
    <source>
        <dbReference type="Pfam" id="PF12631"/>
    </source>
</evidence>
<accession>A0A9W6ZQ30</accession>
<dbReference type="InterPro" id="IPR025867">
    <property type="entry name" value="MnmE_helical"/>
</dbReference>
<organism evidence="2 3">
    <name type="scientific">Triparma retinervis</name>
    <dbReference type="NCBI Taxonomy" id="2557542"/>
    <lineage>
        <taxon>Eukaryota</taxon>
        <taxon>Sar</taxon>
        <taxon>Stramenopiles</taxon>
        <taxon>Ochrophyta</taxon>
        <taxon>Bolidophyceae</taxon>
        <taxon>Parmales</taxon>
        <taxon>Triparmaceae</taxon>
        <taxon>Triparma</taxon>
    </lineage>
</organism>
<dbReference type="PANTHER" id="PTHR42714:SF2">
    <property type="entry name" value="TRNA MODIFICATION GTPASE GTPBP3, MITOCHONDRIAL"/>
    <property type="match status" value="1"/>
</dbReference>
<dbReference type="AlphaFoldDB" id="A0A9W6ZQ30"/>
<dbReference type="PANTHER" id="PTHR42714">
    <property type="entry name" value="TRNA MODIFICATION GTPASE GTPBP3"/>
    <property type="match status" value="1"/>
</dbReference>
<dbReference type="GO" id="GO:0030488">
    <property type="term" value="P:tRNA methylation"/>
    <property type="evidence" value="ECO:0007669"/>
    <property type="project" value="TreeGrafter"/>
</dbReference>
<gene>
    <name evidence="2" type="ORF">TrRE_jg10920</name>
</gene>
<dbReference type="Gene3D" id="1.20.120.430">
    <property type="entry name" value="tRNA modification GTPase MnmE domain 2"/>
    <property type="match status" value="1"/>
</dbReference>
<dbReference type="Pfam" id="PF12631">
    <property type="entry name" value="MnmE_helical"/>
    <property type="match status" value="1"/>
</dbReference>
<sequence length="100" mass="10892">MQFIEQLRGRVKDILDKGAGGSGGGERESVVVTRARHRKHITNAVEALARFEEMAEYGEGGVDMAAEELRLAASEIGRVVGRVDVEDVLDSLFNDFCVGK</sequence>
<protein>
    <recommendedName>
        <fullName evidence="1">MnmE helical domain-containing protein</fullName>
    </recommendedName>
</protein>
<name>A0A9W6ZQ30_9STRA</name>
<dbReference type="GO" id="GO:0005737">
    <property type="term" value="C:cytoplasm"/>
    <property type="evidence" value="ECO:0007669"/>
    <property type="project" value="TreeGrafter"/>
</dbReference>
<dbReference type="EMBL" id="BRXZ01002181">
    <property type="protein sequence ID" value="GMH56311.1"/>
    <property type="molecule type" value="Genomic_DNA"/>
</dbReference>
<evidence type="ECO:0000313" key="2">
    <source>
        <dbReference type="EMBL" id="GMH56311.1"/>
    </source>
</evidence>
<dbReference type="GO" id="GO:0002098">
    <property type="term" value="P:tRNA wobble uridine modification"/>
    <property type="evidence" value="ECO:0007669"/>
    <property type="project" value="TreeGrafter"/>
</dbReference>
<comment type="caution">
    <text evidence="2">The sequence shown here is derived from an EMBL/GenBank/DDBJ whole genome shotgun (WGS) entry which is preliminary data.</text>
</comment>
<reference evidence="2" key="1">
    <citation type="submission" date="2022-07" db="EMBL/GenBank/DDBJ databases">
        <title>Genome analysis of Parmales, a sister group of diatoms, reveals the evolutionary specialization of diatoms from phago-mixotrophs to photoautotrophs.</title>
        <authorList>
            <person name="Ban H."/>
            <person name="Sato S."/>
            <person name="Yoshikawa S."/>
            <person name="Kazumasa Y."/>
            <person name="Nakamura Y."/>
            <person name="Ichinomiya M."/>
            <person name="Saitoh K."/>
            <person name="Sato N."/>
            <person name="Blanc-Mathieu R."/>
            <person name="Endo H."/>
            <person name="Kuwata A."/>
            <person name="Ogata H."/>
        </authorList>
    </citation>
    <scope>NUCLEOTIDE SEQUENCE</scope>
</reference>
<dbReference type="OrthoDB" id="188276at2759"/>
<dbReference type="InterPro" id="IPR027368">
    <property type="entry name" value="MnmE_dom2"/>
</dbReference>
<dbReference type="SUPFAM" id="SSF116878">
    <property type="entry name" value="TrmE connector domain"/>
    <property type="match status" value="1"/>
</dbReference>
<keyword evidence="3" id="KW-1185">Reference proteome</keyword>